<evidence type="ECO:0000313" key="2">
    <source>
        <dbReference type="Proteomes" id="UP000002007"/>
    </source>
</evidence>
<dbReference type="AlphaFoldDB" id="A9WLQ3"/>
<gene>
    <name evidence="1" type="ordered locus">RSal33209_0077</name>
</gene>
<organism evidence="1 2">
    <name type="scientific">Renibacterium salmoninarum (strain ATCC 33209 / DSM 20767 / JCM 11484 / NBRC 15589 / NCIMB 2235)</name>
    <dbReference type="NCBI Taxonomy" id="288705"/>
    <lineage>
        <taxon>Bacteria</taxon>
        <taxon>Bacillati</taxon>
        <taxon>Actinomycetota</taxon>
        <taxon>Actinomycetes</taxon>
        <taxon>Micrococcales</taxon>
        <taxon>Micrococcaceae</taxon>
        <taxon>Renibacterium</taxon>
    </lineage>
</organism>
<dbReference type="HOGENOM" id="CLU_3405059_0_0_11"/>
<protein>
    <submittedName>
        <fullName evidence="1">Uncharacterized protein</fullName>
    </submittedName>
</protein>
<evidence type="ECO:0000313" key="1">
    <source>
        <dbReference type="EMBL" id="ABY21833.1"/>
    </source>
</evidence>
<accession>A9WLQ3</accession>
<name>A9WLQ3_RENSM</name>
<dbReference type="STRING" id="288705.RSal33209_0077"/>
<dbReference type="Proteomes" id="UP000002007">
    <property type="component" value="Chromosome"/>
</dbReference>
<keyword evidence="2" id="KW-1185">Reference proteome</keyword>
<dbReference type="EMBL" id="CP000910">
    <property type="protein sequence ID" value="ABY21833.1"/>
    <property type="molecule type" value="Genomic_DNA"/>
</dbReference>
<dbReference type="KEGG" id="rsa:RSal33209_0077"/>
<reference evidence="2" key="1">
    <citation type="journal article" date="2008" name="J. Bacteriol.">
        <title>Genome sequence of the fish pathogen Renibacterium salmoninarum suggests reductive evolution away from an environmental Arthrobacter ancestor.</title>
        <authorList>
            <person name="Wiens G.D."/>
            <person name="Rockey D.D."/>
            <person name="Wu Z."/>
            <person name="Chang J."/>
            <person name="Levy R."/>
            <person name="Crane S."/>
            <person name="Chen D.S."/>
            <person name="Capri G.R."/>
            <person name="Burnett J.R."/>
            <person name="Sudheesh P.S."/>
            <person name="Schipma M.J."/>
            <person name="Burd H."/>
            <person name="Bhattacharyya A."/>
            <person name="Rhodes L.D."/>
            <person name="Kaul R."/>
            <person name="Strom M.S."/>
        </authorList>
    </citation>
    <scope>NUCLEOTIDE SEQUENCE [LARGE SCALE GENOMIC DNA]</scope>
    <source>
        <strain evidence="2">ATCC 33209 / DSM 20767 / JCM 11484 / NBRC 15589 / NCIMB 2235</strain>
    </source>
</reference>
<sequence>MDQRSVFSRGVALNEQMSAAGFDVFYSVSG</sequence>
<proteinExistence type="predicted"/>